<feature type="region of interest" description="Disordered" evidence="1">
    <location>
        <begin position="1"/>
        <end position="38"/>
    </location>
</feature>
<reference evidence="3 4" key="1">
    <citation type="submission" date="2017-04" db="EMBL/GenBank/DDBJ databases">
        <authorList>
            <person name="Afonso C.L."/>
            <person name="Miller P.J."/>
            <person name="Scott M.A."/>
            <person name="Spackman E."/>
            <person name="Goraichik I."/>
            <person name="Dimitrov K.M."/>
            <person name="Suarez D.L."/>
            <person name="Swayne D.E."/>
        </authorList>
    </citation>
    <scope>NUCLEOTIDE SEQUENCE [LARGE SCALE GENOMIC DNA]</scope>
    <source>
        <strain evidence="4">XA(T)</strain>
    </source>
</reference>
<evidence type="ECO:0000313" key="3">
    <source>
        <dbReference type="EMBL" id="ARJ06198.1"/>
    </source>
</evidence>
<keyword evidence="4" id="KW-1185">Reference proteome</keyword>
<feature type="transmembrane region" description="Helical" evidence="2">
    <location>
        <begin position="46"/>
        <end position="73"/>
    </location>
</feature>
<keyword evidence="2" id="KW-0812">Transmembrane</keyword>
<sequence>MTIDDAGTPEPTQPGPDPAAPDAPAVTDGAAASTPRLSATARPRPWLLPLLTWVGGLVVGAAIGVGVMGAVAAGGTNAAATPTSTANPAVFDNAVKACVSGNNRGSAEVSDQGETLTIDNKGEEDFAGVSYTELSCLLEALHAPQAVVSHIEQTTSMDGRQTEEWDDVEMQFTYHPDRGLDAVLTLSD</sequence>
<evidence type="ECO:0000256" key="1">
    <source>
        <dbReference type="SAM" id="MobiDB-lite"/>
    </source>
</evidence>
<dbReference type="KEGG" id="cphy:B5808_13930"/>
<name>A0A1X9LPH3_9MICO</name>
<protein>
    <submittedName>
        <fullName evidence="3">Uncharacterized protein</fullName>
    </submittedName>
</protein>
<dbReference type="EMBL" id="CP020715">
    <property type="protein sequence ID" value="ARJ06198.1"/>
    <property type="molecule type" value="Genomic_DNA"/>
</dbReference>
<dbReference type="RefSeq" id="WP_085020336.1">
    <property type="nucleotide sequence ID" value="NZ_BMHD01000001.1"/>
</dbReference>
<gene>
    <name evidence="3" type="ORF">B5808_13930</name>
</gene>
<dbReference type="Proteomes" id="UP000192775">
    <property type="component" value="Chromosome"/>
</dbReference>
<keyword evidence="2" id="KW-1133">Transmembrane helix</keyword>
<feature type="compositionally biased region" description="Pro residues" evidence="1">
    <location>
        <begin position="11"/>
        <end position="21"/>
    </location>
</feature>
<evidence type="ECO:0000256" key="2">
    <source>
        <dbReference type="SAM" id="Phobius"/>
    </source>
</evidence>
<evidence type="ECO:0000313" key="4">
    <source>
        <dbReference type="Proteomes" id="UP000192775"/>
    </source>
</evidence>
<keyword evidence="2" id="KW-0472">Membrane</keyword>
<organism evidence="3 4">
    <name type="scientific">Cnuibacter physcomitrellae</name>
    <dbReference type="NCBI Taxonomy" id="1619308"/>
    <lineage>
        <taxon>Bacteria</taxon>
        <taxon>Bacillati</taxon>
        <taxon>Actinomycetota</taxon>
        <taxon>Actinomycetes</taxon>
        <taxon>Micrococcales</taxon>
        <taxon>Microbacteriaceae</taxon>
        <taxon>Cnuibacter</taxon>
    </lineage>
</organism>
<feature type="compositionally biased region" description="Low complexity" evidence="1">
    <location>
        <begin position="22"/>
        <end position="32"/>
    </location>
</feature>
<accession>A0A1X9LPH3</accession>
<proteinExistence type="predicted"/>
<dbReference type="AlphaFoldDB" id="A0A1X9LPH3"/>
<dbReference type="STRING" id="1619308.B5808_13930"/>